<proteinExistence type="inferred from homology"/>
<keyword evidence="4" id="KW-0408">Iron</keyword>
<name>A0A6J6DV24_9ZZZZ</name>
<accession>A0A6J6DV24</accession>
<dbReference type="InterPro" id="IPR042128">
    <property type="entry name" value="NuoE_dom"/>
</dbReference>
<dbReference type="Gene3D" id="1.10.10.1590">
    <property type="entry name" value="NADH-quinone oxidoreductase subunit E"/>
    <property type="match status" value="1"/>
</dbReference>
<evidence type="ECO:0000313" key="7">
    <source>
        <dbReference type="EMBL" id="CAB4568070.1"/>
    </source>
</evidence>
<keyword evidence="2" id="KW-0001">2Fe-2S</keyword>
<dbReference type="InterPro" id="IPR002023">
    <property type="entry name" value="NuoE-like"/>
</dbReference>
<gene>
    <name evidence="7" type="ORF">UFOPK1740_00013</name>
</gene>
<evidence type="ECO:0000256" key="6">
    <source>
        <dbReference type="ARBA" id="ARBA00034078"/>
    </source>
</evidence>
<dbReference type="PANTHER" id="PTHR10371:SF3">
    <property type="entry name" value="NADH DEHYDROGENASE [UBIQUINONE] FLAVOPROTEIN 2, MITOCHONDRIAL"/>
    <property type="match status" value="1"/>
</dbReference>
<reference evidence="7" key="1">
    <citation type="submission" date="2020-05" db="EMBL/GenBank/DDBJ databases">
        <authorList>
            <person name="Chiriac C."/>
            <person name="Salcher M."/>
            <person name="Ghai R."/>
            <person name="Kavagutti S V."/>
        </authorList>
    </citation>
    <scope>NUCLEOTIDE SEQUENCE</scope>
</reference>
<dbReference type="Gene3D" id="3.40.30.10">
    <property type="entry name" value="Glutaredoxin"/>
    <property type="match status" value="1"/>
</dbReference>
<dbReference type="InterPro" id="IPR036249">
    <property type="entry name" value="Thioredoxin-like_sf"/>
</dbReference>
<evidence type="ECO:0000256" key="2">
    <source>
        <dbReference type="ARBA" id="ARBA00022714"/>
    </source>
</evidence>
<dbReference type="GO" id="GO:0046872">
    <property type="term" value="F:metal ion binding"/>
    <property type="evidence" value="ECO:0007669"/>
    <property type="project" value="UniProtKB-KW"/>
</dbReference>
<dbReference type="AlphaFoldDB" id="A0A6J6DV24"/>
<dbReference type="PIRSF" id="PIRSF000216">
    <property type="entry name" value="NADH_DH_24kDa"/>
    <property type="match status" value="1"/>
</dbReference>
<dbReference type="InterPro" id="IPR041921">
    <property type="entry name" value="NuoE_N"/>
</dbReference>
<evidence type="ECO:0000256" key="4">
    <source>
        <dbReference type="ARBA" id="ARBA00023004"/>
    </source>
</evidence>
<dbReference type="NCBIfam" id="TIGR01958">
    <property type="entry name" value="nuoE_fam"/>
    <property type="match status" value="1"/>
</dbReference>
<evidence type="ECO:0000256" key="1">
    <source>
        <dbReference type="ARBA" id="ARBA00010643"/>
    </source>
</evidence>
<comment type="cofactor">
    <cofactor evidence="6">
        <name>[2Fe-2S] cluster</name>
        <dbReference type="ChEBI" id="CHEBI:190135"/>
    </cofactor>
</comment>
<evidence type="ECO:0000256" key="3">
    <source>
        <dbReference type="ARBA" id="ARBA00022723"/>
    </source>
</evidence>
<dbReference type="FunFam" id="1.10.10.1590:FF:000001">
    <property type="entry name" value="NADH-quinone oxidoreductase subunit E"/>
    <property type="match status" value="1"/>
</dbReference>
<dbReference type="Pfam" id="PF01257">
    <property type="entry name" value="2Fe-2S_thioredx"/>
    <property type="match status" value="1"/>
</dbReference>
<dbReference type="GO" id="GO:0003954">
    <property type="term" value="F:NADH dehydrogenase activity"/>
    <property type="evidence" value="ECO:0007669"/>
    <property type="project" value="TreeGrafter"/>
</dbReference>
<dbReference type="GO" id="GO:0051537">
    <property type="term" value="F:2 iron, 2 sulfur cluster binding"/>
    <property type="evidence" value="ECO:0007669"/>
    <property type="project" value="UniProtKB-KW"/>
</dbReference>
<evidence type="ECO:0000256" key="5">
    <source>
        <dbReference type="ARBA" id="ARBA00023014"/>
    </source>
</evidence>
<dbReference type="EMBL" id="CAEZTU010000001">
    <property type="protein sequence ID" value="CAB4568070.1"/>
    <property type="molecule type" value="Genomic_DNA"/>
</dbReference>
<organism evidence="7">
    <name type="scientific">freshwater metagenome</name>
    <dbReference type="NCBI Taxonomy" id="449393"/>
    <lineage>
        <taxon>unclassified sequences</taxon>
        <taxon>metagenomes</taxon>
        <taxon>ecological metagenomes</taxon>
    </lineage>
</organism>
<keyword evidence="5" id="KW-0411">Iron-sulfur</keyword>
<keyword evidence="3" id="KW-0479">Metal-binding</keyword>
<sequence length="220" mass="23957">MSIRAITEEDIKNLEILAAKYPERRSALLPMLHYVQSIQGMVSPAGIQTCAKVLDLTPAEVAAVATFYTMFKRFPMGKHHIGVCTNTLCALLGGDELWKELTDTLGIGHDETTVEGLFTIERIECQAACTVAPVVTVNWEFMDSMTPKSLRELIEKLKLGAPVQSTRGVQITSISDSERLLAGFNDGKYADSPLADDSMLAGLRVAKQRNMSAPVGKGVK</sequence>
<dbReference type="CDD" id="cd03064">
    <property type="entry name" value="TRX_Fd_NuoE"/>
    <property type="match status" value="1"/>
</dbReference>
<protein>
    <submittedName>
        <fullName evidence="7">Unannotated protein</fullName>
    </submittedName>
</protein>
<comment type="similarity">
    <text evidence="1">Belongs to the complex I 24 kDa subunit family.</text>
</comment>
<dbReference type="PANTHER" id="PTHR10371">
    <property type="entry name" value="NADH DEHYDROGENASE UBIQUINONE FLAVOPROTEIN 2, MITOCHONDRIAL"/>
    <property type="match status" value="1"/>
</dbReference>
<dbReference type="SUPFAM" id="SSF52833">
    <property type="entry name" value="Thioredoxin-like"/>
    <property type="match status" value="1"/>
</dbReference>